<evidence type="ECO:0000313" key="2">
    <source>
        <dbReference type="Proteomes" id="UP001529085"/>
    </source>
</evidence>
<gene>
    <name evidence="1" type="ORF">P7122_05730</name>
</gene>
<evidence type="ECO:0000313" key="1">
    <source>
        <dbReference type="EMBL" id="MDG4715361.1"/>
    </source>
</evidence>
<dbReference type="RefSeq" id="WP_278004821.1">
    <property type="nucleotide sequence ID" value="NZ_JARSBN010000003.1"/>
</dbReference>
<keyword evidence="2" id="KW-1185">Reference proteome</keyword>
<proteinExistence type="predicted"/>
<reference evidence="1 2" key="1">
    <citation type="submission" date="2023-03" db="EMBL/GenBank/DDBJ databases">
        <title>Strain YYF002 represents a novel species in the genus Winogradskyella isolated from seawater.</title>
        <authorList>
            <person name="Fu Z.-Y."/>
        </authorList>
    </citation>
    <scope>NUCLEOTIDE SEQUENCE [LARGE SCALE GENOMIC DNA]</scope>
    <source>
        <strain evidence="1 2">YYF002</strain>
    </source>
</reference>
<evidence type="ECO:0008006" key="3">
    <source>
        <dbReference type="Google" id="ProtNLM"/>
    </source>
</evidence>
<name>A0ABT6G006_9FLAO</name>
<organism evidence="1 2">
    <name type="scientific">Winogradskyella marincola</name>
    <dbReference type="NCBI Taxonomy" id="3037795"/>
    <lineage>
        <taxon>Bacteria</taxon>
        <taxon>Pseudomonadati</taxon>
        <taxon>Bacteroidota</taxon>
        <taxon>Flavobacteriia</taxon>
        <taxon>Flavobacteriales</taxon>
        <taxon>Flavobacteriaceae</taxon>
        <taxon>Winogradskyella</taxon>
    </lineage>
</organism>
<protein>
    <recommendedName>
        <fullName evidence="3">Lipoprotein</fullName>
    </recommendedName>
</protein>
<comment type="caution">
    <text evidence="1">The sequence shown here is derived from an EMBL/GenBank/DDBJ whole genome shotgun (WGS) entry which is preliminary data.</text>
</comment>
<sequence length="239" mass="29231">MRFRIYRYAIIFSLFFNCNHDSKHLITESTFKNKTFVSYYETEKDSLIIEFTDTTYQYINYSKEKRNWRITNYNDSDFLILDKIAIGIKQLNDSVFKCHNVSHDDMKFEMILKNPKWSEEKLYGKWVEDIYLEKSEDFFPPPPPPIPEKYDWPPYYEISEDKITNNHYDINESKYELNNSNEYLFTNLRSHIYDKEIKWRIKSVTDSVMIINRMIEKQNYKFEFQNTFSKDVKLIRMNN</sequence>
<accession>A0ABT6G006</accession>
<dbReference type="EMBL" id="JARSBN010000003">
    <property type="protein sequence ID" value="MDG4715361.1"/>
    <property type="molecule type" value="Genomic_DNA"/>
</dbReference>
<dbReference type="Proteomes" id="UP001529085">
    <property type="component" value="Unassembled WGS sequence"/>
</dbReference>